<gene>
    <name evidence="2" type="ORF">JOC77_000358</name>
</gene>
<accession>A0ABS2QD92</accession>
<proteinExistence type="predicted"/>
<keyword evidence="1" id="KW-1133">Transmembrane helix</keyword>
<dbReference type="InterPro" id="IPR007165">
    <property type="entry name" value="Phage_holin_4_2"/>
</dbReference>
<keyword evidence="1" id="KW-0812">Transmembrane</keyword>
<evidence type="ECO:0000313" key="2">
    <source>
        <dbReference type="EMBL" id="MBM7690955.1"/>
    </source>
</evidence>
<feature type="transmembrane region" description="Helical" evidence="1">
    <location>
        <begin position="12"/>
        <end position="42"/>
    </location>
</feature>
<sequence length="116" mass="12552">MRWLLKLVLNAFIFILLAHFLNGIYISGFGAALGASLLLSFLNMVVRPILIFLTLPVTILTLGLFILVINAATLMLTDGLMGEAFEIAGFGTALVASLVMALLNIVMNKLLKEDKS</sequence>
<evidence type="ECO:0000256" key="1">
    <source>
        <dbReference type="SAM" id="Phobius"/>
    </source>
</evidence>
<feature type="transmembrane region" description="Helical" evidence="1">
    <location>
        <begin position="87"/>
        <end position="107"/>
    </location>
</feature>
<name>A0ABS2QD92_9BACI</name>
<organism evidence="2 3">
    <name type="scientific">Peribacillus deserti</name>
    <dbReference type="NCBI Taxonomy" id="673318"/>
    <lineage>
        <taxon>Bacteria</taxon>
        <taxon>Bacillati</taxon>
        <taxon>Bacillota</taxon>
        <taxon>Bacilli</taxon>
        <taxon>Bacillales</taxon>
        <taxon>Bacillaceae</taxon>
        <taxon>Peribacillus</taxon>
    </lineage>
</organism>
<keyword evidence="3" id="KW-1185">Reference proteome</keyword>
<dbReference type="Proteomes" id="UP000823486">
    <property type="component" value="Unassembled WGS sequence"/>
</dbReference>
<dbReference type="EMBL" id="JAFBFI010000001">
    <property type="protein sequence ID" value="MBM7690955.1"/>
    <property type="molecule type" value="Genomic_DNA"/>
</dbReference>
<dbReference type="Pfam" id="PF04020">
    <property type="entry name" value="Phage_holin_4_2"/>
    <property type="match status" value="1"/>
</dbReference>
<dbReference type="RefSeq" id="WP_204537737.1">
    <property type="nucleotide sequence ID" value="NZ_JAFBFI010000001.1"/>
</dbReference>
<dbReference type="PANTHER" id="PTHR37309:SF1">
    <property type="entry name" value="SLR0284 PROTEIN"/>
    <property type="match status" value="1"/>
</dbReference>
<dbReference type="PANTHER" id="PTHR37309">
    <property type="entry name" value="SLR0284 PROTEIN"/>
    <property type="match status" value="1"/>
</dbReference>
<evidence type="ECO:0000313" key="3">
    <source>
        <dbReference type="Proteomes" id="UP000823486"/>
    </source>
</evidence>
<reference evidence="2 3" key="1">
    <citation type="submission" date="2021-01" db="EMBL/GenBank/DDBJ databases">
        <title>Genomic Encyclopedia of Type Strains, Phase IV (KMG-IV): sequencing the most valuable type-strain genomes for metagenomic binning, comparative biology and taxonomic classification.</title>
        <authorList>
            <person name="Goeker M."/>
        </authorList>
    </citation>
    <scope>NUCLEOTIDE SEQUENCE [LARGE SCALE GENOMIC DNA]</scope>
    <source>
        <strain evidence="2 3">DSM 105482</strain>
    </source>
</reference>
<feature type="transmembrane region" description="Helical" evidence="1">
    <location>
        <begin position="49"/>
        <end position="75"/>
    </location>
</feature>
<keyword evidence="1" id="KW-0472">Membrane</keyword>
<protein>
    <submittedName>
        <fullName evidence="2">Membrane protein</fullName>
    </submittedName>
</protein>
<comment type="caution">
    <text evidence="2">The sequence shown here is derived from an EMBL/GenBank/DDBJ whole genome shotgun (WGS) entry which is preliminary data.</text>
</comment>